<keyword evidence="2" id="KW-0560">Oxidoreductase</keyword>
<comment type="caution">
    <text evidence="4">The sequence shown here is derived from an EMBL/GenBank/DDBJ whole genome shotgun (WGS) entry which is preliminary data.</text>
</comment>
<dbReference type="EMBL" id="JBHSIV010000003">
    <property type="protein sequence ID" value="MFC5061292.1"/>
    <property type="molecule type" value="Genomic_DNA"/>
</dbReference>
<accession>A0ABV9YHK8</accession>
<evidence type="ECO:0000313" key="5">
    <source>
        <dbReference type="Proteomes" id="UP001595947"/>
    </source>
</evidence>
<organism evidence="4 5">
    <name type="scientific">Actinomycetospora atypica</name>
    <dbReference type="NCBI Taxonomy" id="1290095"/>
    <lineage>
        <taxon>Bacteria</taxon>
        <taxon>Bacillati</taxon>
        <taxon>Actinomycetota</taxon>
        <taxon>Actinomycetes</taxon>
        <taxon>Pseudonocardiales</taxon>
        <taxon>Pseudonocardiaceae</taxon>
        <taxon>Actinomycetospora</taxon>
    </lineage>
</organism>
<sequence length="261" mass="26602">MVLATGSASAGFAIGDRVMGTGDVTRDGSWAERVAVDHRVVATIPDGLTFADAASLPIGVLTAWEAVFRDQDTLPAGVGRVLVVGAAGGVGSMATQLLKRTSAFVVGTASRPESREWATAMGADLVVDHHADLAPQLRAAGIDAVDLVFSTSGTGGNLASIVEVLRPFGHLAFIDDPGPMALGAIVGKSLSLHAEMVFSRILAGDAGSQGRILARAADDVAAGRLRPIVTTTLEGLTAATMRTAHTLVESGRSVGKTVIAL</sequence>
<dbReference type="SUPFAM" id="SSF50129">
    <property type="entry name" value="GroES-like"/>
    <property type="match status" value="1"/>
</dbReference>
<dbReference type="InterPro" id="IPR020843">
    <property type="entry name" value="ER"/>
</dbReference>
<evidence type="ECO:0000256" key="2">
    <source>
        <dbReference type="ARBA" id="ARBA00023002"/>
    </source>
</evidence>
<dbReference type="SMART" id="SM00829">
    <property type="entry name" value="PKS_ER"/>
    <property type="match status" value="1"/>
</dbReference>
<name>A0ABV9YHK8_9PSEU</name>
<dbReference type="InterPro" id="IPR013149">
    <property type="entry name" value="ADH-like_C"/>
</dbReference>
<evidence type="ECO:0000259" key="3">
    <source>
        <dbReference type="SMART" id="SM00829"/>
    </source>
</evidence>
<keyword evidence="5" id="KW-1185">Reference proteome</keyword>
<protein>
    <submittedName>
        <fullName evidence="4">Zinc-binding dehydrogenase</fullName>
    </submittedName>
</protein>
<dbReference type="PANTHER" id="PTHR48106">
    <property type="entry name" value="QUINONE OXIDOREDUCTASE PIG3-RELATED"/>
    <property type="match status" value="1"/>
</dbReference>
<feature type="domain" description="Enoyl reductase (ER)" evidence="3">
    <location>
        <begin position="1"/>
        <end position="259"/>
    </location>
</feature>
<evidence type="ECO:0000256" key="1">
    <source>
        <dbReference type="ARBA" id="ARBA00022857"/>
    </source>
</evidence>
<dbReference type="Gene3D" id="3.90.180.10">
    <property type="entry name" value="Medium-chain alcohol dehydrogenases, catalytic domain"/>
    <property type="match status" value="1"/>
</dbReference>
<evidence type="ECO:0000313" key="4">
    <source>
        <dbReference type="EMBL" id="MFC5061292.1"/>
    </source>
</evidence>
<reference evidence="5" key="1">
    <citation type="journal article" date="2019" name="Int. J. Syst. Evol. Microbiol.">
        <title>The Global Catalogue of Microorganisms (GCM) 10K type strain sequencing project: providing services to taxonomists for standard genome sequencing and annotation.</title>
        <authorList>
            <consortium name="The Broad Institute Genomics Platform"/>
            <consortium name="The Broad Institute Genome Sequencing Center for Infectious Disease"/>
            <person name="Wu L."/>
            <person name="Ma J."/>
        </authorList>
    </citation>
    <scope>NUCLEOTIDE SEQUENCE [LARGE SCALE GENOMIC DNA]</scope>
    <source>
        <strain evidence="5">CGMCC 4.7093</strain>
    </source>
</reference>
<gene>
    <name evidence="4" type="ORF">ACFPBZ_03665</name>
</gene>
<dbReference type="Pfam" id="PF00107">
    <property type="entry name" value="ADH_zinc_N"/>
    <property type="match status" value="1"/>
</dbReference>
<dbReference type="Gene3D" id="3.40.50.720">
    <property type="entry name" value="NAD(P)-binding Rossmann-like Domain"/>
    <property type="match status" value="1"/>
</dbReference>
<dbReference type="InterPro" id="IPR036291">
    <property type="entry name" value="NAD(P)-bd_dom_sf"/>
</dbReference>
<dbReference type="InterPro" id="IPR011032">
    <property type="entry name" value="GroES-like_sf"/>
</dbReference>
<keyword evidence="1" id="KW-0521">NADP</keyword>
<dbReference type="RefSeq" id="WP_378034644.1">
    <property type="nucleotide sequence ID" value="NZ_JBHSIV010000003.1"/>
</dbReference>
<dbReference type="Proteomes" id="UP001595947">
    <property type="component" value="Unassembled WGS sequence"/>
</dbReference>
<proteinExistence type="predicted"/>
<dbReference type="SUPFAM" id="SSF51735">
    <property type="entry name" value="NAD(P)-binding Rossmann-fold domains"/>
    <property type="match status" value="1"/>
</dbReference>